<evidence type="ECO:0000256" key="10">
    <source>
        <dbReference type="ARBA" id="ARBA00032441"/>
    </source>
</evidence>
<evidence type="ECO:0000256" key="4">
    <source>
        <dbReference type="ARBA" id="ARBA00022490"/>
    </source>
</evidence>
<dbReference type="STRING" id="626887.J057_17945"/>
<keyword evidence="4" id="KW-0963">Cytoplasm</keyword>
<keyword evidence="12" id="KW-1185">Reference proteome</keyword>
<organism evidence="11 12">
    <name type="scientific">Marinobacter nanhaiticus D15-8W</name>
    <dbReference type="NCBI Taxonomy" id="626887"/>
    <lineage>
        <taxon>Bacteria</taxon>
        <taxon>Pseudomonadati</taxon>
        <taxon>Pseudomonadota</taxon>
        <taxon>Gammaproteobacteria</taxon>
        <taxon>Pseudomonadales</taxon>
        <taxon>Marinobacteraceae</taxon>
        <taxon>Marinobacter</taxon>
    </lineage>
</organism>
<reference evidence="11 12" key="1">
    <citation type="journal article" date="2013" name="Genome Announc.">
        <title>Genome Sequence of the Polycyclic Aromatic Hydrocarbon-Degrading Bacterium Strain Marinobacter nanhaiticus D15-8WT.</title>
        <authorList>
            <person name="Cui Z."/>
            <person name="Gao W."/>
            <person name="Li Q."/>
            <person name="Xu G."/>
            <person name="Zheng L."/>
        </authorList>
    </citation>
    <scope>NUCLEOTIDE SEQUENCE [LARGE SCALE GENOMIC DNA]</scope>
    <source>
        <strain evidence="11 12">D15-8W</strain>
    </source>
</reference>
<dbReference type="Gene3D" id="3.40.50.300">
    <property type="entry name" value="P-loop containing nucleotide triphosphate hydrolases"/>
    <property type="match status" value="1"/>
</dbReference>
<dbReference type="InterPro" id="IPR027417">
    <property type="entry name" value="P-loop_NTPase"/>
</dbReference>
<dbReference type="PANTHER" id="PTHR33540:SF2">
    <property type="entry name" value="TRNA THREONYLCARBAMOYLADENOSINE BIOSYNTHESIS PROTEIN TSAE"/>
    <property type="match status" value="1"/>
</dbReference>
<comment type="subcellular location">
    <subcellularLocation>
        <location evidence="1">Cytoplasm</location>
    </subcellularLocation>
</comment>
<dbReference type="Proteomes" id="UP000013165">
    <property type="component" value="Unassembled WGS sequence"/>
</dbReference>
<keyword evidence="7" id="KW-0547">Nucleotide-binding</keyword>
<dbReference type="OrthoDB" id="9800307at2"/>
<dbReference type="GO" id="GO:0005737">
    <property type="term" value="C:cytoplasm"/>
    <property type="evidence" value="ECO:0007669"/>
    <property type="project" value="UniProtKB-SubCell"/>
</dbReference>
<dbReference type="eggNOG" id="COG0802">
    <property type="taxonomic scope" value="Bacteria"/>
</dbReference>
<accession>N6WWV8</accession>
<dbReference type="GO" id="GO:0046872">
    <property type="term" value="F:metal ion binding"/>
    <property type="evidence" value="ECO:0007669"/>
    <property type="project" value="UniProtKB-KW"/>
</dbReference>
<name>N6WWV8_9GAMM</name>
<dbReference type="NCBIfam" id="TIGR00150">
    <property type="entry name" value="T6A_YjeE"/>
    <property type="match status" value="1"/>
</dbReference>
<evidence type="ECO:0000256" key="8">
    <source>
        <dbReference type="ARBA" id="ARBA00022840"/>
    </source>
</evidence>
<evidence type="ECO:0000256" key="9">
    <source>
        <dbReference type="ARBA" id="ARBA00022842"/>
    </source>
</evidence>
<dbReference type="GO" id="GO:0002949">
    <property type="term" value="P:tRNA threonylcarbamoyladenosine modification"/>
    <property type="evidence" value="ECO:0007669"/>
    <property type="project" value="InterPro"/>
</dbReference>
<evidence type="ECO:0000256" key="6">
    <source>
        <dbReference type="ARBA" id="ARBA00022723"/>
    </source>
</evidence>
<keyword evidence="9" id="KW-0460">Magnesium</keyword>
<comment type="similarity">
    <text evidence="2">Belongs to the TsaE family.</text>
</comment>
<dbReference type="Pfam" id="PF02367">
    <property type="entry name" value="TsaE"/>
    <property type="match status" value="1"/>
</dbReference>
<dbReference type="GO" id="GO:0005524">
    <property type="term" value="F:ATP binding"/>
    <property type="evidence" value="ECO:0007669"/>
    <property type="project" value="UniProtKB-KW"/>
</dbReference>
<dbReference type="PATRIC" id="fig|626887.3.peg.3589"/>
<proteinExistence type="inferred from homology"/>
<dbReference type="InterPro" id="IPR003442">
    <property type="entry name" value="T6A_TsaE"/>
</dbReference>
<evidence type="ECO:0000313" key="11">
    <source>
        <dbReference type="EMBL" id="ENO13303.1"/>
    </source>
</evidence>
<evidence type="ECO:0000256" key="3">
    <source>
        <dbReference type="ARBA" id="ARBA00019010"/>
    </source>
</evidence>
<keyword evidence="11" id="KW-0808">Transferase</keyword>
<evidence type="ECO:0000256" key="5">
    <source>
        <dbReference type="ARBA" id="ARBA00022694"/>
    </source>
</evidence>
<keyword evidence="6" id="KW-0479">Metal-binding</keyword>
<keyword evidence="8" id="KW-0067">ATP-binding</keyword>
<dbReference type="SUPFAM" id="SSF52540">
    <property type="entry name" value="P-loop containing nucleoside triphosphate hydrolases"/>
    <property type="match status" value="1"/>
</dbReference>
<dbReference type="GO" id="GO:0016740">
    <property type="term" value="F:transferase activity"/>
    <property type="evidence" value="ECO:0007669"/>
    <property type="project" value="UniProtKB-KW"/>
</dbReference>
<protein>
    <recommendedName>
        <fullName evidence="3">tRNA threonylcarbamoyladenosine biosynthesis protein TsaE</fullName>
    </recommendedName>
    <alternativeName>
        <fullName evidence="10">t(6)A37 threonylcarbamoyladenosine biosynthesis protein TsaE</fullName>
    </alternativeName>
</protein>
<gene>
    <name evidence="11" type="ORF">J057_17945</name>
</gene>
<keyword evidence="5" id="KW-0819">tRNA processing</keyword>
<comment type="caution">
    <text evidence="11">The sequence shown here is derived from an EMBL/GenBank/DDBJ whole genome shotgun (WGS) entry which is preliminary data.</text>
</comment>
<dbReference type="HOGENOM" id="CLU_087829_2_2_6"/>
<sequence length="178" mass="19595">MNNSELEVHLPDESSTEQLGALVVQAVRSIGDGCVLHLIGDLGAGKTTFSRGFIRSLGHAGAVKSPTYTLVEPYEELQPPVYHFDLYRLGDPEELEFMGIRDYLETGAVCLIEWPERGVGVLPQADCAISLTMAEPGRQARLDAATATGQQLLDTLRKNLKKGWITLSRDERIWNDGQ</sequence>
<dbReference type="AlphaFoldDB" id="N6WWV8"/>
<evidence type="ECO:0000256" key="1">
    <source>
        <dbReference type="ARBA" id="ARBA00004496"/>
    </source>
</evidence>
<evidence type="ECO:0000313" key="12">
    <source>
        <dbReference type="Proteomes" id="UP000013165"/>
    </source>
</evidence>
<dbReference type="EMBL" id="APLQ01000014">
    <property type="protein sequence ID" value="ENO13303.1"/>
    <property type="molecule type" value="Genomic_DNA"/>
</dbReference>
<dbReference type="PANTHER" id="PTHR33540">
    <property type="entry name" value="TRNA THREONYLCARBAMOYLADENOSINE BIOSYNTHESIS PROTEIN TSAE"/>
    <property type="match status" value="1"/>
</dbReference>
<evidence type="ECO:0000256" key="2">
    <source>
        <dbReference type="ARBA" id="ARBA00007599"/>
    </source>
</evidence>
<evidence type="ECO:0000256" key="7">
    <source>
        <dbReference type="ARBA" id="ARBA00022741"/>
    </source>
</evidence>
<dbReference type="RefSeq" id="WP_004581528.1">
    <property type="nucleotide sequence ID" value="NZ_AP028878.1"/>
</dbReference>